<dbReference type="PANTHER" id="PTHR40640">
    <property type="entry name" value="ANCHORED GLYCOPROTEIN, PUTATIVE (AFU_ORTHOLOGUE AFUA_8G04860)-RELATED"/>
    <property type="match status" value="1"/>
</dbReference>
<evidence type="ECO:0000256" key="1">
    <source>
        <dbReference type="SAM" id="MobiDB-lite"/>
    </source>
</evidence>
<keyword evidence="2" id="KW-0732">Signal</keyword>
<protein>
    <recommendedName>
        <fullName evidence="5">GPI anchored cell wall protein</fullName>
    </recommendedName>
</protein>
<keyword evidence="4" id="KW-1185">Reference proteome</keyword>
<proteinExistence type="predicted"/>
<gene>
    <name evidence="3" type="ORF">BS50DRAFT_253214</name>
</gene>
<feature type="signal peptide" evidence="2">
    <location>
        <begin position="1"/>
        <end position="17"/>
    </location>
</feature>
<feature type="region of interest" description="Disordered" evidence="1">
    <location>
        <begin position="158"/>
        <end position="188"/>
    </location>
</feature>
<accession>A0A2T2P486</accession>
<dbReference type="AlphaFoldDB" id="A0A2T2P486"/>
<dbReference type="Proteomes" id="UP000240883">
    <property type="component" value="Unassembled WGS sequence"/>
</dbReference>
<organism evidence="3 4">
    <name type="scientific">Corynespora cassiicola Philippines</name>
    <dbReference type="NCBI Taxonomy" id="1448308"/>
    <lineage>
        <taxon>Eukaryota</taxon>
        <taxon>Fungi</taxon>
        <taxon>Dikarya</taxon>
        <taxon>Ascomycota</taxon>
        <taxon>Pezizomycotina</taxon>
        <taxon>Dothideomycetes</taxon>
        <taxon>Pleosporomycetidae</taxon>
        <taxon>Pleosporales</taxon>
        <taxon>Corynesporascaceae</taxon>
        <taxon>Corynespora</taxon>
    </lineage>
</organism>
<evidence type="ECO:0000313" key="3">
    <source>
        <dbReference type="EMBL" id="PSN72491.1"/>
    </source>
</evidence>
<feature type="chain" id="PRO_5015690617" description="GPI anchored cell wall protein" evidence="2">
    <location>
        <begin position="18"/>
        <end position="213"/>
    </location>
</feature>
<dbReference type="PANTHER" id="PTHR40640:SF1">
    <property type="entry name" value="ANCHORED GLYCOPROTEIN, PUTATIVE (AFU_ORTHOLOGUE AFUA_8G04860)-RELATED"/>
    <property type="match status" value="1"/>
</dbReference>
<dbReference type="EMBL" id="KZ678130">
    <property type="protein sequence ID" value="PSN72491.1"/>
    <property type="molecule type" value="Genomic_DNA"/>
</dbReference>
<reference evidence="3 4" key="1">
    <citation type="journal article" date="2018" name="Front. Microbiol.">
        <title>Genome-Wide Analysis of Corynespora cassiicola Leaf Fall Disease Putative Effectors.</title>
        <authorList>
            <person name="Lopez D."/>
            <person name="Ribeiro S."/>
            <person name="Label P."/>
            <person name="Fumanal B."/>
            <person name="Venisse J.S."/>
            <person name="Kohler A."/>
            <person name="de Oliveira R.R."/>
            <person name="Labutti K."/>
            <person name="Lipzen A."/>
            <person name="Lail K."/>
            <person name="Bauer D."/>
            <person name="Ohm R.A."/>
            <person name="Barry K.W."/>
            <person name="Spatafora J."/>
            <person name="Grigoriev I.V."/>
            <person name="Martin F.M."/>
            <person name="Pujade-Renaud V."/>
        </authorList>
    </citation>
    <scope>NUCLEOTIDE SEQUENCE [LARGE SCALE GENOMIC DNA]</scope>
    <source>
        <strain evidence="3 4">Philippines</strain>
    </source>
</reference>
<evidence type="ECO:0000256" key="2">
    <source>
        <dbReference type="SAM" id="SignalP"/>
    </source>
</evidence>
<sequence>MRYSTATFLCLAAAASAADTVNFFFPGANEAEGGPAVASILEQEPSTTVMRIACPTDVDSTECGWGPGVDYSILDSTRYEASMSEGSFSLSFGCDHNTQKQEMACEAFMGSETTEMTLTGTEIVFLTATLTDASASASSSAAASTTASASAAASPTLSSSADATAPASGAGATPTASTTGSASPAESTGGAYRFSVQGSALLALAGAAALNAW</sequence>
<evidence type="ECO:0000313" key="4">
    <source>
        <dbReference type="Proteomes" id="UP000240883"/>
    </source>
</evidence>
<dbReference type="STRING" id="1448308.A0A2T2P486"/>
<dbReference type="OrthoDB" id="4991875at2759"/>
<name>A0A2T2P486_CORCC</name>
<evidence type="ECO:0008006" key="5">
    <source>
        <dbReference type="Google" id="ProtNLM"/>
    </source>
</evidence>